<organism evidence="1 2">
    <name type="scientific">Potamilus streckersoni</name>
    <dbReference type="NCBI Taxonomy" id="2493646"/>
    <lineage>
        <taxon>Eukaryota</taxon>
        <taxon>Metazoa</taxon>
        <taxon>Spiralia</taxon>
        <taxon>Lophotrochozoa</taxon>
        <taxon>Mollusca</taxon>
        <taxon>Bivalvia</taxon>
        <taxon>Autobranchia</taxon>
        <taxon>Heteroconchia</taxon>
        <taxon>Palaeoheterodonta</taxon>
        <taxon>Unionida</taxon>
        <taxon>Unionoidea</taxon>
        <taxon>Unionidae</taxon>
        <taxon>Ambleminae</taxon>
        <taxon>Lampsilini</taxon>
        <taxon>Potamilus</taxon>
    </lineage>
</organism>
<reference evidence="1" key="1">
    <citation type="journal article" date="2021" name="Genome Biol. Evol.">
        <title>A High-Quality Reference Genome for a Parasitic Bivalve with Doubly Uniparental Inheritance (Bivalvia: Unionida).</title>
        <authorList>
            <person name="Smith C.H."/>
        </authorList>
    </citation>
    <scope>NUCLEOTIDE SEQUENCE</scope>
    <source>
        <strain evidence="1">CHS0354</strain>
    </source>
</reference>
<accession>A0AAE0WEF0</accession>
<dbReference type="AlphaFoldDB" id="A0AAE0WEF0"/>
<proteinExistence type="predicted"/>
<dbReference type="Proteomes" id="UP001195483">
    <property type="component" value="Unassembled WGS sequence"/>
</dbReference>
<dbReference type="EMBL" id="JAEAOA010000587">
    <property type="protein sequence ID" value="KAK3610562.1"/>
    <property type="molecule type" value="Genomic_DNA"/>
</dbReference>
<evidence type="ECO:0000313" key="1">
    <source>
        <dbReference type="EMBL" id="KAK3610562.1"/>
    </source>
</evidence>
<keyword evidence="2" id="KW-1185">Reference proteome</keyword>
<protein>
    <submittedName>
        <fullName evidence="1">Uncharacterized protein</fullName>
    </submittedName>
</protein>
<name>A0AAE0WEF0_9BIVA</name>
<evidence type="ECO:0000313" key="2">
    <source>
        <dbReference type="Proteomes" id="UP001195483"/>
    </source>
</evidence>
<sequence length="107" mass="12698">MNIQLIASSLFYRIFSTYCHFHVSSFFDLLHKNEYHYFVITILSSLVSLVTHKDLFHRDSDIQCYIRCHSIHCSNLDSVPVPCDCLEPDLVRLFLPFSNWCKRMVHQ</sequence>
<gene>
    <name evidence="1" type="ORF">CHS0354_008998</name>
</gene>
<reference evidence="1" key="2">
    <citation type="journal article" date="2021" name="Genome Biol. Evol.">
        <title>Developing a high-quality reference genome for a parasitic bivalve with doubly uniparental inheritance (Bivalvia: Unionida).</title>
        <authorList>
            <person name="Smith C.H."/>
        </authorList>
    </citation>
    <scope>NUCLEOTIDE SEQUENCE</scope>
    <source>
        <strain evidence="1">CHS0354</strain>
        <tissue evidence="1">Mantle</tissue>
    </source>
</reference>
<reference evidence="1" key="3">
    <citation type="submission" date="2023-05" db="EMBL/GenBank/DDBJ databases">
        <authorList>
            <person name="Smith C.H."/>
        </authorList>
    </citation>
    <scope>NUCLEOTIDE SEQUENCE</scope>
    <source>
        <strain evidence="1">CHS0354</strain>
        <tissue evidence="1">Mantle</tissue>
    </source>
</reference>
<comment type="caution">
    <text evidence="1">The sequence shown here is derived from an EMBL/GenBank/DDBJ whole genome shotgun (WGS) entry which is preliminary data.</text>
</comment>